<gene>
    <name evidence="1" type="ORF">METZ01_LOCUS43892</name>
</gene>
<dbReference type="AlphaFoldDB" id="A0A381RJ93"/>
<sequence length="70" mass="8852">MSNIWEEKMNEYYMRKKYNLKKNEKIFKHKKQYYYEGLVLQEFPNPKMIDGKLILKKKMKYIKCFYPMIL</sequence>
<organism evidence="1">
    <name type="scientific">marine metagenome</name>
    <dbReference type="NCBI Taxonomy" id="408172"/>
    <lineage>
        <taxon>unclassified sequences</taxon>
        <taxon>metagenomes</taxon>
        <taxon>ecological metagenomes</taxon>
    </lineage>
</organism>
<accession>A0A381RJ93</accession>
<protein>
    <submittedName>
        <fullName evidence="1">Uncharacterized protein</fullName>
    </submittedName>
</protein>
<proteinExistence type="predicted"/>
<name>A0A381RJ93_9ZZZZ</name>
<evidence type="ECO:0000313" key="1">
    <source>
        <dbReference type="EMBL" id="SUZ91038.1"/>
    </source>
</evidence>
<dbReference type="EMBL" id="UINC01001943">
    <property type="protein sequence ID" value="SUZ91038.1"/>
    <property type="molecule type" value="Genomic_DNA"/>
</dbReference>
<reference evidence="1" key="1">
    <citation type="submission" date="2018-05" db="EMBL/GenBank/DDBJ databases">
        <authorList>
            <person name="Lanie J.A."/>
            <person name="Ng W.-L."/>
            <person name="Kazmierczak K.M."/>
            <person name="Andrzejewski T.M."/>
            <person name="Davidsen T.M."/>
            <person name="Wayne K.J."/>
            <person name="Tettelin H."/>
            <person name="Glass J.I."/>
            <person name="Rusch D."/>
            <person name="Podicherti R."/>
            <person name="Tsui H.-C.T."/>
            <person name="Winkler M.E."/>
        </authorList>
    </citation>
    <scope>NUCLEOTIDE SEQUENCE</scope>
</reference>